<dbReference type="CDD" id="cd16261">
    <property type="entry name" value="EF2_snRNP_III"/>
    <property type="match status" value="1"/>
</dbReference>
<dbReference type="InterPro" id="IPR004161">
    <property type="entry name" value="EFTu-like_2"/>
</dbReference>
<comment type="subcellular location">
    <subcellularLocation>
        <location evidence="1">Cytoplasm</location>
    </subcellularLocation>
</comment>
<dbReference type="InterPro" id="IPR035647">
    <property type="entry name" value="EFG_III/V"/>
</dbReference>
<dbReference type="InterPro" id="IPR018247">
    <property type="entry name" value="EF_Hand_1_Ca_BS"/>
</dbReference>
<keyword evidence="6" id="KW-0342">GTP-binding</keyword>
<dbReference type="GO" id="GO:0042256">
    <property type="term" value="P:cytosolic ribosome assembly"/>
    <property type="evidence" value="ECO:0007669"/>
    <property type="project" value="TreeGrafter"/>
</dbReference>
<evidence type="ECO:0000313" key="13">
    <source>
        <dbReference type="Proteomes" id="UP000326924"/>
    </source>
</evidence>
<evidence type="ECO:0000259" key="11">
    <source>
        <dbReference type="PROSITE" id="PS51722"/>
    </source>
</evidence>
<comment type="caution">
    <text evidence="12">The sequence shown here is derived from an EMBL/GenBank/DDBJ whole genome shotgun (WGS) entry which is preliminary data.</text>
</comment>
<dbReference type="EMBL" id="VXIS01000232">
    <property type="protein sequence ID" value="KAA8895978.1"/>
    <property type="molecule type" value="Genomic_DNA"/>
</dbReference>
<evidence type="ECO:0000256" key="2">
    <source>
        <dbReference type="ARBA" id="ARBA00022490"/>
    </source>
</evidence>
<evidence type="ECO:0000256" key="3">
    <source>
        <dbReference type="ARBA" id="ARBA00022517"/>
    </source>
</evidence>
<keyword evidence="3" id="KW-0690">Ribosome biogenesis</keyword>
<dbReference type="PROSITE" id="PS51722">
    <property type="entry name" value="G_TR_2"/>
    <property type="match status" value="1"/>
</dbReference>
<dbReference type="SUPFAM" id="SSF52540">
    <property type="entry name" value="P-loop containing nucleoside triphosphate hydrolases"/>
    <property type="match status" value="1"/>
</dbReference>
<feature type="domain" description="Tr-type G" evidence="11">
    <location>
        <begin position="17"/>
        <end position="275"/>
    </location>
</feature>
<dbReference type="OrthoDB" id="364892at2759"/>
<dbReference type="CDD" id="cd16268">
    <property type="entry name" value="EF2_II"/>
    <property type="match status" value="1"/>
</dbReference>
<dbReference type="GO" id="GO:0005829">
    <property type="term" value="C:cytosol"/>
    <property type="evidence" value="ECO:0007669"/>
    <property type="project" value="TreeGrafter"/>
</dbReference>
<dbReference type="Gene3D" id="3.30.230.10">
    <property type="match status" value="1"/>
</dbReference>
<dbReference type="Proteomes" id="UP000326924">
    <property type="component" value="Unassembled WGS sequence"/>
</dbReference>
<organism evidence="12 13">
    <name type="scientific">Sphaerosporella brunnea</name>
    <dbReference type="NCBI Taxonomy" id="1250544"/>
    <lineage>
        <taxon>Eukaryota</taxon>
        <taxon>Fungi</taxon>
        <taxon>Dikarya</taxon>
        <taxon>Ascomycota</taxon>
        <taxon>Pezizomycotina</taxon>
        <taxon>Pezizomycetes</taxon>
        <taxon>Pezizales</taxon>
        <taxon>Pyronemataceae</taxon>
        <taxon>Sphaerosporella</taxon>
    </lineage>
</organism>
<feature type="region of interest" description="Disordered" evidence="10">
    <location>
        <begin position="213"/>
        <end position="233"/>
    </location>
</feature>
<dbReference type="AlphaFoldDB" id="A0A5J5EMN4"/>
<keyword evidence="4" id="KW-0547">Nucleotide-binding</keyword>
<dbReference type="GO" id="GO:1990904">
    <property type="term" value="C:ribonucleoprotein complex"/>
    <property type="evidence" value="ECO:0007669"/>
    <property type="project" value="TreeGrafter"/>
</dbReference>
<dbReference type="Gene3D" id="2.40.30.10">
    <property type="entry name" value="Translation factors"/>
    <property type="match status" value="1"/>
</dbReference>
<dbReference type="NCBIfam" id="TIGR00231">
    <property type="entry name" value="small_GTP"/>
    <property type="match status" value="1"/>
</dbReference>
<proteinExistence type="predicted"/>
<feature type="region of interest" description="Disordered" evidence="10">
    <location>
        <begin position="733"/>
        <end position="753"/>
    </location>
</feature>
<dbReference type="CDD" id="cd01681">
    <property type="entry name" value="aeEF2_snRNP_like_IV"/>
    <property type="match status" value="1"/>
</dbReference>
<dbReference type="InterPro" id="IPR014721">
    <property type="entry name" value="Ribsml_uS5_D2-typ_fold_subgr"/>
</dbReference>
<keyword evidence="13" id="KW-1185">Reference proteome</keyword>
<dbReference type="InterPro" id="IPR000640">
    <property type="entry name" value="EFG_V-like"/>
</dbReference>
<dbReference type="Gene3D" id="3.40.50.300">
    <property type="entry name" value="P-loop containing nucleotide triphosphate hydrolases"/>
    <property type="match status" value="1"/>
</dbReference>
<dbReference type="Pfam" id="PF14492">
    <property type="entry name" value="EFG_III"/>
    <property type="match status" value="1"/>
</dbReference>
<keyword evidence="5 12" id="KW-0378">Hydrolase</keyword>
<dbReference type="PRINTS" id="PR00315">
    <property type="entry name" value="ELONGATNFCT"/>
</dbReference>
<comment type="catalytic activity">
    <reaction evidence="7">
        <text>GTP + H2O = GDP + phosphate + H(+)</text>
        <dbReference type="Rhea" id="RHEA:19669"/>
        <dbReference type="ChEBI" id="CHEBI:15377"/>
        <dbReference type="ChEBI" id="CHEBI:15378"/>
        <dbReference type="ChEBI" id="CHEBI:37565"/>
        <dbReference type="ChEBI" id="CHEBI:43474"/>
        <dbReference type="ChEBI" id="CHEBI:58189"/>
    </reaction>
</comment>
<evidence type="ECO:0000256" key="5">
    <source>
        <dbReference type="ARBA" id="ARBA00022801"/>
    </source>
</evidence>
<dbReference type="Gene3D" id="3.30.70.240">
    <property type="match status" value="1"/>
</dbReference>
<gene>
    <name evidence="12" type="ORF">FN846DRAFT_298953</name>
</gene>
<dbReference type="PANTHER" id="PTHR42908">
    <property type="entry name" value="TRANSLATION ELONGATION FACTOR-RELATED"/>
    <property type="match status" value="1"/>
</dbReference>
<name>A0A5J5EMN4_9PEZI</name>
<dbReference type="SUPFAM" id="SSF54211">
    <property type="entry name" value="Ribosomal protein S5 domain 2-like"/>
    <property type="match status" value="1"/>
</dbReference>
<dbReference type="Pfam" id="PF00009">
    <property type="entry name" value="GTP_EFTU"/>
    <property type="match status" value="1"/>
</dbReference>
<dbReference type="PANTHER" id="PTHR42908:SF3">
    <property type="entry name" value="ELONGATION FACTOR-LIKE GTPASE 1"/>
    <property type="match status" value="1"/>
</dbReference>
<dbReference type="CDD" id="cd01885">
    <property type="entry name" value="EF2"/>
    <property type="match status" value="1"/>
</dbReference>
<dbReference type="Pfam" id="PF00679">
    <property type="entry name" value="EFG_C"/>
    <property type="match status" value="1"/>
</dbReference>
<accession>A0A5J5EMN4</accession>
<evidence type="ECO:0000256" key="4">
    <source>
        <dbReference type="ARBA" id="ARBA00022741"/>
    </source>
</evidence>
<dbReference type="FunCoup" id="A0A5J5EMN4">
    <property type="interactions" value="864"/>
</dbReference>
<dbReference type="InParanoid" id="A0A5J5EMN4"/>
<evidence type="ECO:0000256" key="10">
    <source>
        <dbReference type="SAM" id="MobiDB-lite"/>
    </source>
</evidence>
<dbReference type="InterPro" id="IPR000795">
    <property type="entry name" value="T_Tr_GTP-bd_dom"/>
</dbReference>
<dbReference type="InterPro" id="IPR009000">
    <property type="entry name" value="Transl_B-barrel_sf"/>
</dbReference>
<evidence type="ECO:0000256" key="8">
    <source>
        <dbReference type="ARBA" id="ARBA00068031"/>
    </source>
</evidence>
<dbReference type="GO" id="GO:0043022">
    <property type="term" value="F:ribosome binding"/>
    <property type="evidence" value="ECO:0007669"/>
    <property type="project" value="TreeGrafter"/>
</dbReference>
<dbReference type="SUPFAM" id="SSF54980">
    <property type="entry name" value="EF-G C-terminal domain-like"/>
    <property type="match status" value="2"/>
</dbReference>
<evidence type="ECO:0000256" key="6">
    <source>
        <dbReference type="ARBA" id="ARBA00023134"/>
    </source>
</evidence>
<dbReference type="FunFam" id="3.30.70.870:FF:000002">
    <property type="entry name" value="Translation elongation factor 2"/>
    <property type="match status" value="1"/>
</dbReference>
<dbReference type="Gene3D" id="3.30.70.870">
    <property type="entry name" value="Elongation Factor G (Translational Gtpase), domain 3"/>
    <property type="match status" value="1"/>
</dbReference>
<dbReference type="Pfam" id="PF25118">
    <property type="entry name" value="EFL1"/>
    <property type="match status" value="1"/>
</dbReference>
<dbReference type="GO" id="GO:0003924">
    <property type="term" value="F:GTPase activity"/>
    <property type="evidence" value="ECO:0007669"/>
    <property type="project" value="InterPro"/>
</dbReference>
<dbReference type="GO" id="GO:0005525">
    <property type="term" value="F:GTP binding"/>
    <property type="evidence" value="ECO:0007669"/>
    <property type="project" value="UniProtKB-KW"/>
</dbReference>
<dbReference type="SMART" id="SM00838">
    <property type="entry name" value="EFG_C"/>
    <property type="match status" value="1"/>
</dbReference>
<evidence type="ECO:0000256" key="9">
    <source>
        <dbReference type="ARBA" id="ARBA00081809"/>
    </source>
</evidence>
<dbReference type="FunFam" id="3.30.70.240:FF:000006">
    <property type="entry name" value="Elongation factor like GTPase 1"/>
    <property type="match status" value="1"/>
</dbReference>
<dbReference type="Pfam" id="PF03144">
    <property type="entry name" value="GTP_EFTU_D2"/>
    <property type="match status" value="1"/>
</dbReference>
<protein>
    <recommendedName>
        <fullName evidence="8">Ribosome assembly protein 1</fullName>
    </recommendedName>
    <alternativeName>
        <fullName evidence="9">Elongation factor-like 1</fullName>
    </alternativeName>
</protein>
<dbReference type="InterPro" id="IPR041095">
    <property type="entry name" value="EFG_II"/>
</dbReference>
<evidence type="ECO:0000256" key="7">
    <source>
        <dbReference type="ARBA" id="ARBA00048548"/>
    </source>
</evidence>
<evidence type="ECO:0000313" key="12">
    <source>
        <dbReference type="EMBL" id="KAA8895978.1"/>
    </source>
</evidence>
<dbReference type="FunFam" id="3.40.50.300:FF:000746">
    <property type="entry name" value="Ribosome assembly protein 1"/>
    <property type="match status" value="1"/>
</dbReference>
<feature type="region of interest" description="Disordered" evidence="10">
    <location>
        <begin position="470"/>
        <end position="492"/>
    </location>
</feature>
<dbReference type="CDD" id="cd04096">
    <property type="entry name" value="eEF2_snRNP_like_C"/>
    <property type="match status" value="1"/>
</dbReference>
<dbReference type="InterPro" id="IPR005225">
    <property type="entry name" value="Small_GTP-bd"/>
</dbReference>
<feature type="compositionally biased region" description="Basic and acidic residues" evidence="10">
    <location>
        <begin position="215"/>
        <end position="230"/>
    </location>
</feature>
<dbReference type="InterPro" id="IPR056752">
    <property type="entry name" value="EFL1"/>
</dbReference>
<sequence length="1047" mass="116781">MPPITPTQIVALQRNSENIRNICILAHVDHGKTSLSDCLLSTNGIISPKLAGRVRYLDSRPDEQLRGITMESSAISLYFRMMRRASPEEEPKLNEYLVNLIDSPGHIDFSSEVSTASRLCDGAVVLVDAVEGVCSQTVTVLRQAWIEHIKPLLVINKIDRLITELQLSPDEAFDRMSKLVEQVNAVMGSFFAGERMEEDLKWRETLEARVAAAKEQSKDQQQENDKPEEFQEKDDEEIYFAPEKHNVIFASAIDGWAFTIRQFADLYEKKLGINKSVLERFLWGKYYLDPKTNRVLMEKHLKGRKLKPMFVTLVLKNIWAIYQSTVLQHDQEMVEKIVASLNLKILPRDMKTKDTRALLQSIMMQWLPLSKAVLISVVEQLPPPPAAQKDRMPHIIESAPGKEAISEDNKNAVVNFSTAPETPVVAYVSKMVSVPGSELKKMRRVQLSAEEMRELGRKRTIDLARKLAAEANGTSQPEKIDDHDFPPEKGTVEEEPAKEHLIGFARVYSGTVKTGQELFVLGPKYSPLVPDQHIQKVTVSDLYYMMGRDLEALDEVPAGNVFGIAGLEGKILKSGTLVSAENGGLNLAGVNLGSAPIVRVALEPKNPSEMGKLVEGLKLLEQADPCAQYVVQDNGEHVILTAGELHLERCLKDLKERFAKIDIQSSSPIVPFRETIVAAAEMAPPRDPNLPRGTVIAVTPSKQITVRIRSRPLPAAVTEFLVQNSASIKSLYSSKRGKEATENTDEGGEEDKATRAKLKLMEIEEIKQGLQKAFSNAPSKERDVWAGVVDKITAFGPRRVGPNLLIDATREGGFRRLLSDEPTPADNDRSGALSARDFEDKITHAFQLATIQGPLCNEPVQGIACFVEETTVVASEEEDLQIARTKNFEVISSVQNAIREGFLDWSPRLMLAMYSCDVQTSTDAMGRVHDTIAMRGGRTTAEEQEEGTPFWTIKALIPVAESFGFANEIRKNTRGEASPQLIFYGFETLDIDPFWTPFTEEELEDLGDVADKENVAKRYMDAIRTRKGLFVQKRLVVGANKQKTLKR</sequence>
<dbReference type="InterPro" id="IPR027417">
    <property type="entry name" value="P-loop_NTPase"/>
</dbReference>
<dbReference type="InterPro" id="IPR020568">
    <property type="entry name" value="Ribosomal_Su5_D2-typ_SF"/>
</dbReference>
<feature type="compositionally biased region" description="Basic and acidic residues" evidence="10">
    <location>
        <begin position="478"/>
        <end position="492"/>
    </location>
</feature>
<dbReference type="SUPFAM" id="SSF50447">
    <property type="entry name" value="Translation proteins"/>
    <property type="match status" value="1"/>
</dbReference>
<dbReference type="PROSITE" id="PS00018">
    <property type="entry name" value="EF_HAND_1"/>
    <property type="match status" value="1"/>
</dbReference>
<keyword evidence="2" id="KW-0963">Cytoplasm</keyword>
<evidence type="ECO:0000256" key="1">
    <source>
        <dbReference type="ARBA" id="ARBA00004496"/>
    </source>
</evidence>
<reference evidence="12 13" key="1">
    <citation type="submission" date="2019-09" db="EMBL/GenBank/DDBJ databases">
        <title>Draft genome of the ectomycorrhizal ascomycete Sphaerosporella brunnea.</title>
        <authorList>
            <consortium name="DOE Joint Genome Institute"/>
            <person name="Benucci G.M."/>
            <person name="Marozzi G."/>
            <person name="Antonielli L."/>
            <person name="Sanchez S."/>
            <person name="Marco P."/>
            <person name="Wang X."/>
            <person name="Falini L.B."/>
            <person name="Barry K."/>
            <person name="Haridas S."/>
            <person name="Lipzen A."/>
            <person name="Labutti K."/>
            <person name="Grigoriev I.V."/>
            <person name="Murat C."/>
            <person name="Martin F."/>
            <person name="Albertini E."/>
            <person name="Donnini D."/>
            <person name="Bonito G."/>
        </authorList>
    </citation>
    <scope>NUCLEOTIDE SEQUENCE [LARGE SCALE GENOMIC DNA]</scope>
    <source>
        <strain evidence="12 13">Sb_GMNB300</strain>
    </source>
</reference>